<evidence type="ECO:0000259" key="5">
    <source>
        <dbReference type="Pfam" id="PF01168"/>
    </source>
</evidence>
<proteinExistence type="inferred from homology"/>
<feature type="domain" description="Alanine racemase N-terminal" evidence="5">
    <location>
        <begin position="2"/>
        <end position="213"/>
    </location>
</feature>
<keyword evidence="1 2" id="KW-0663">Pyridoxal phosphate</keyword>
<comment type="cofactor">
    <cofactor evidence="3">
        <name>pyridoxal 5'-phosphate</name>
        <dbReference type="ChEBI" id="CHEBI:597326"/>
    </cofactor>
</comment>
<dbReference type="CDD" id="cd00635">
    <property type="entry name" value="PLPDE_III_YBL036c_like"/>
    <property type="match status" value="1"/>
</dbReference>
<dbReference type="Gene3D" id="3.20.20.10">
    <property type="entry name" value="Alanine racemase"/>
    <property type="match status" value="1"/>
</dbReference>
<evidence type="ECO:0000313" key="6">
    <source>
        <dbReference type="EMBL" id="HIV98312.1"/>
    </source>
</evidence>
<dbReference type="InterPro" id="IPR011078">
    <property type="entry name" value="PyrdxlP_homeostasis"/>
</dbReference>
<evidence type="ECO:0000256" key="3">
    <source>
        <dbReference type="PIRSR" id="PIRSR004848-1"/>
    </source>
</evidence>
<comment type="function">
    <text evidence="2">Pyridoxal 5'-phosphate (PLP)-binding protein, which is involved in PLP homeostasis.</text>
</comment>
<dbReference type="GO" id="GO:0030170">
    <property type="term" value="F:pyridoxal phosphate binding"/>
    <property type="evidence" value="ECO:0007669"/>
    <property type="project" value="UniProtKB-UniRule"/>
</dbReference>
<reference evidence="6" key="2">
    <citation type="submission" date="2021-04" db="EMBL/GenBank/DDBJ databases">
        <authorList>
            <person name="Gilroy R."/>
        </authorList>
    </citation>
    <scope>NUCLEOTIDE SEQUENCE</scope>
    <source>
        <strain evidence="6">Gambia11-129</strain>
    </source>
</reference>
<feature type="modified residue" description="N6-(pyridoxal phosphate)lysine" evidence="2 3">
    <location>
        <position position="21"/>
    </location>
</feature>
<dbReference type="PIRSF" id="PIRSF004848">
    <property type="entry name" value="YBL036c_PLPDEIII"/>
    <property type="match status" value="1"/>
</dbReference>
<dbReference type="Pfam" id="PF01168">
    <property type="entry name" value="Ala_racemase_N"/>
    <property type="match status" value="1"/>
</dbReference>
<evidence type="ECO:0000256" key="2">
    <source>
        <dbReference type="HAMAP-Rule" id="MF_02087"/>
    </source>
</evidence>
<dbReference type="HAMAP" id="MF_02087">
    <property type="entry name" value="PLP_homeostasis"/>
    <property type="match status" value="1"/>
</dbReference>
<gene>
    <name evidence="6" type="ORF">IAB12_00850</name>
</gene>
<comment type="similarity">
    <text evidence="2 4">Belongs to the pyridoxal phosphate-binding protein YggS/PROSC family.</text>
</comment>
<organism evidence="6 7">
    <name type="scientific">Candidatus Ornithospirochaeta avicola</name>
    <dbReference type="NCBI Taxonomy" id="2840896"/>
    <lineage>
        <taxon>Bacteria</taxon>
        <taxon>Pseudomonadati</taxon>
        <taxon>Spirochaetota</taxon>
        <taxon>Spirochaetia</taxon>
        <taxon>Spirochaetales</taxon>
        <taxon>Spirochaetaceae</taxon>
        <taxon>Spirochaetaceae incertae sedis</taxon>
        <taxon>Candidatus Ornithospirochaeta</taxon>
    </lineage>
</organism>
<comment type="caution">
    <text evidence="6">The sequence shown here is derived from an EMBL/GenBank/DDBJ whole genome shotgun (WGS) entry which is preliminary data.</text>
</comment>
<evidence type="ECO:0000313" key="7">
    <source>
        <dbReference type="Proteomes" id="UP000823936"/>
    </source>
</evidence>
<evidence type="ECO:0000256" key="1">
    <source>
        <dbReference type="ARBA" id="ARBA00022898"/>
    </source>
</evidence>
<dbReference type="Proteomes" id="UP000823936">
    <property type="component" value="Unassembled WGS sequence"/>
</dbReference>
<dbReference type="PANTHER" id="PTHR10146">
    <property type="entry name" value="PROLINE SYNTHETASE CO-TRANSCRIBED BACTERIAL HOMOLOG PROTEIN"/>
    <property type="match status" value="1"/>
</dbReference>
<accession>A0A9D1PS36</accession>
<dbReference type="PANTHER" id="PTHR10146:SF14">
    <property type="entry name" value="PYRIDOXAL PHOSPHATE HOMEOSTASIS PROTEIN"/>
    <property type="match status" value="1"/>
</dbReference>
<dbReference type="NCBIfam" id="TIGR00044">
    <property type="entry name" value="YggS family pyridoxal phosphate-dependent enzyme"/>
    <property type="match status" value="1"/>
</dbReference>
<sequence length="214" mass="24402">MNYRNLRDEIDKNVFILPVSKTKPYSAILDVFEEGARAFGENRVQEIERKFPLPENRPEGMKVYLIGQLQKNKVRKAVFLSDRIESVDSKDLLLLIDRECGRIGKKIEVLLEFNSSKEENKSGFEKREDLLDALKLSLTLKNLDVIGIMTVGPLTDDEGKIRSAFKETHDLFKDACKLKSLSILSMGMSADYKIAIEEKSTEVRLGSIIFGERK</sequence>
<name>A0A9D1PS36_9SPIO</name>
<dbReference type="SUPFAM" id="SSF51419">
    <property type="entry name" value="PLP-binding barrel"/>
    <property type="match status" value="1"/>
</dbReference>
<dbReference type="EMBL" id="DXHU01000005">
    <property type="protein sequence ID" value="HIV98312.1"/>
    <property type="molecule type" value="Genomic_DNA"/>
</dbReference>
<dbReference type="InterPro" id="IPR001608">
    <property type="entry name" value="Ala_racemase_N"/>
</dbReference>
<protein>
    <recommendedName>
        <fullName evidence="2">Pyridoxal phosphate homeostasis protein</fullName>
        <shortName evidence="2">PLP homeostasis protein</shortName>
    </recommendedName>
</protein>
<dbReference type="AlphaFoldDB" id="A0A9D1PS36"/>
<dbReference type="InterPro" id="IPR029066">
    <property type="entry name" value="PLP-binding_barrel"/>
</dbReference>
<evidence type="ECO:0000256" key="4">
    <source>
        <dbReference type="RuleBase" id="RU004514"/>
    </source>
</evidence>
<reference evidence="6" key="1">
    <citation type="journal article" date="2021" name="PeerJ">
        <title>Extensive microbial diversity within the chicken gut microbiome revealed by metagenomics and culture.</title>
        <authorList>
            <person name="Gilroy R."/>
            <person name="Ravi A."/>
            <person name="Getino M."/>
            <person name="Pursley I."/>
            <person name="Horton D.L."/>
            <person name="Alikhan N.F."/>
            <person name="Baker D."/>
            <person name="Gharbi K."/>
            <person name="Hall N."/>
            <person name="Watson M."/>
            <person name="Adriaenssens E.M."/>
            <person name="Foster-Nyarko E."/>
            <person name="Jarju S."/>
            <person name="Secka A."/>
            <person name="Antonio M."/>
            <person name="Oren A."/>
            <person name="Chaudhuri R.R."/>
            <person name="La Ragione R."/>
            <person name="Hildebrand F."/>
            <person name="Pallen M.J."/>
        </authorList>
    </citation>
    <scope>NUCLEOTIDE SEQUENCE</scope>
    <source>
        <strain evidence="6">Gambia11-129</strain>
    </source>
</reference>